<evidence type="ECO:0000256" key="7">
    <source>
        <dbReference type="SAM" id="SignalP"/>
    </source>
</evidence>
<gene>
    <name evidence="8" type="ORF">FPL14_25160</name>
</gene>
<dbReference type="PANTHER" id="PTHR43649">
    <property type="entry name" value="ARABINOSE-BINDING PROTEIN-RELATED"/>
    <property type="match status" value="1"/>
</dbReference>
<reference evidence="8 9" key="1">
    <citation type="submission" date="2019-07" db="EMBL/GenBank/DDBJ databases">
        <authorList>
            <person name="Kim J.K."/>
            <person name="Cheong H.-M."/>
            <person name="Choi Y."/>
            <person name="Hwang K.J."/>
            <person name="Lee S."/>
            <person name="Choi C."/>
        </authorList>
    </citation>
    <scope>NUCLEOTIDE SEQUENCE [LARGE SCALE GENOMIC DNA]</scope>
    <source>
        <strain evidence="8 9">KS 22</strain>
    </source>
</reference>
<dbReference type="Pfam" id="PF01547">
    <property type="entry name" value="SBP_bac_1"/>
    <property type="match status" value="1"/>
</dbReference>
<organism evidence="8 9">
    <name type="scientific">Cohnella cholangitidis</name>
    <dbReference type="NCBI Taxonomy" id="2598458"/>
    <lineage>
        <taxon>Bacteria</taxon>
        <taxon>Bacillati</taxon>
        <taxon>Bacillota</taxon>
        <taxon>Bacilli</taxon>
        <taxon>Bacillales</taxon>
        <taxon>Paenibacillaceae</taxon>
        <taxon>Cohnella</taxon>
    </lineage>
</organism>
<dbReference type="PANTHER" id="PTHR43649:SF33">
    <property type="entry name" value="POLYGALACTURONAN_RHAMNOGALACTURONAN-BINDING PROTEIN YTCQ"/>
    <property type="match status" value="1"/>
</dbReference>
<name>A0A7G5C4F5_9BACL</name>
<feature type="chain" id="PRO_5029002513" evidence="7">
    <location>
        <begin position="25"/>
        <end position="455"/>
    </location>
</feature>
<dbReference type="PROSITE" id="PS51257">
    <property type="entry name" value="PROKAR_LIPOPROTEIN"/>
    <property type="match status" value="1"/>
</dbReference>
<dbReference type="InterPro" id="IPR006059">
    <property type="entry name" value="SBP"/>
</dbReference>
<keyword evidence="4" id="KW-0564">Palmitate</keyword>
<keyword evidence="9" id="KW-1185">Reference proteome</keyword>
<keyword evidence="3" id="KW-0472">Membrane</keyword>
<accession>A0A7G5C4F5</accession>
<feature type="signal peptide" evidence="7">
    <location>
        <begin position="1"/>
        <end position="24"/>
    </location>
</feature>
<evidence type="ECO:0000256" key="5">
    <source>
        <dbReference type="ARBA" id="ARBA00023288"/>
    </source>
</evidence>
<evidence type="ECO:0000256" key="3">
    <source>
        <dbReference type="ARBA" id="ARBA00023136"/>
    </source>
</evidence>
<feature type="region of interest" description="Disordered" evidence="6">
    <location>
        <begin position="31"/>
        <end position="50"/>
    </location>
</feature>
<evidence type="ECO:0000256" key="4">
    <source>
        <dbReference type="ARBA" id="ARBA00023139"/>
    </source>
</evidence>
<keyword evidence="1" id="KW-1003">Cell membrane</keyword>
<dbReference type="InterPro" id="IPR050490">
    <property type="entry name" value="Bact_solute-bd_prot1"/>
</dbReference>
<dbReference type="CDD" id="cd13585">
    <property type="entry name" value="PBP2_TMBP_like"/>
    <property type="match status" value="1"/>
</dbReference>
<dbReference type="Gene3D" id="3.40.190.10">
    <property type="entry name" value="Periplasmic binding protein-like II"/>
    <property type="match status" value="1"/>
</dbReference>
<keyword evidence="2 7" id="KW-0732">Signal</keyword>
<keyword evidence="5" id="KW-0449">Lipoprotein</keyword>
<evidence type="ECO:0000256" key="6">
    <source>
        <dbReference type="SAM" id="MobiDB-lite"/>
    </source>
</evidence>
<dbReference type="SUPFAM" id="SSF53850">
    <property type="entry name" value="Periplasmic binding protein-like II"/>
    <property type="match status" value="1"/>
</dbReference>
<evidence type="ECO:0000256" key="1">
    <source>
        <dbReference type="ARBA" id="ARBA00022475"/>
    </source>
</evidence>
<dbReference type="KEGG" id="cchl:FPL14_25160"/>
<dbReference type="AlphaFoldDB" id="A0A7G5C4F5"/>
<dbReference type="RefSeq" id="WP_182300322.1">
    <property type="nucleotide sequence ID" value="NZ_CP041969.1"/>
</dbReference>
<proteinExistence type="predicted"/>
<dbReference type="Proteomes" id="UP000515679">
    <property type="component" value="Chromosome"/>
</dbReference>
<evidence type="ECO:0000256" key="2">
    <source>
        <dbReference type="ARBA" id="ARBA00022729"/>
    </source>
</evidence>
<evidence type="ECO:0000313" key="8">
    <source>
        <dbReference type="EMBL" id="QMV44089.1"/>
    </source>
</evidence>
<evidence type="ECO:0000313" key="9">
    <source>
        <dbReference type="Proteomes" id="UP000515679"/>
    </source>
</evidence>
<protein>
    <submittedName>
        <fullName evidence="8">Sugar ABC transporter substrate-binding protein</fullName>
    </submittedName>
</protein>
<dbReference type="EMBL" id="CP041969">
    <property type="protein sequence ID" value="QMV44089.1"/>
    <property type="molecule type" value="Genomic_DNA"/>
</dbReference>
<sequence>MLKKARKIVSPLLLLLTFALVLSACGGNNGGSNSSNGKAASPSASGEASSGKQTTISFWAAAVTPERNAFFEEIIKEFETANPNIKVDYLGVPGDLAAYEQKLNVAIASNQAPDITNNFKAEYITRGVLEPLDTYFDGWDQKDLIAPGTIESNRLLDTKEGKLYAIPYSSQTWNMWLRPDWFAEAGMPIPETWDQFFDAVAKLTDKSKDRYGLSIRGGAGSANTLEMLMYAYSGIKDYFTADGKATINDPLHVEFVDKYLGAYNVYTPEDDLNKGWTELAATYQSGKAAIVVHNLGSASSHEKAFGGDYTKFQAAPFPKSVKGTQGHPGLMPLGLTMSKTAKDKDAVWKFMTFYLSKDVNSRYSKLYGEIPANLDAAKDAWVQDLPYMKSAADLLASPDTSFAGTPYYLPGYNNVQKTVEPMIQKVMAKKMTAQEMLNEWAKLLEAEKAAQAAAK</sequence>